<dbReference type="EMBL" id="CAJOBA010002291">
    <property type="protein sequence ID" value="CAF3638613.1"/>
    <property type="molecule type" value="Genomic_DNA"/>
</dbReference>
<protein>
    <submittedName>
        <fullName evidence="2">Uncharacterized protein</fullName>
    </submittedName>
</protein>
<comment type="caution">
    <text evidence="2">The sequence shown here is derived from an EMBL/GenBank/DDBJ whole genome shotgun (WGS) entry which is preliminary data.</text>
</comment>
<keyword evidence="5" id="KW-1185">Reference proteome</keyword>
<dbReference type="Proteomes" id="UP000663829">
    <property type="component" value="Unassembled WGS sequence"/>
</dbReference>
<dbReference type="EMBL" id="CAJNOK010002291">
    <property type="protein sequence ID" value="CAF0853454.1"/>
    <property type="molecule type" value="Genomic_DNA"/>
</dbReference>
<evidence type="ECO:0000313" key="4">
    <source>
        <dbReference type="EMBL" id="CAF3737021.1"/>
    </source>
</evidence>
<name>A0A814E0K6_9BILA</name>
<dbReference type="Proteomes" id="UP000681722">
    <property type="component" value="Unassembled WGS sequence"/>
</dbReference>
<accession>A0A814E0K6</accession>
<evidence type="ECO:0000313" key="5">
    <source>
        <dbReference type="Proteomes" id="UP000663829"/>
    </source>
</evidence>
<dbReference type="AlphaFoldDB" id="A0A814E0K6"/>
<reference evidence="2" key="1">
    <citation type="submission" date="2021-02" db="EMBL/GenBank/DDBJ databases">
        <authorList>
            <person name="Nowell W R."/>
        </authorList>
    </citation>
    <scope>NUCLEOTIDE SEQUENCE</scope>
</reference>
<gene>
    <name evidence="2" type="ORF">GPM918_LOCUS11834</name>
    <name evidence="1" type="ORF">OVA965_LOCUS7265</name>
    <name evidence="4" type="ORF">SRO942_LOCUS11835</name>
    <name evidence="3" type="ORF">TMI583_LOCUS7261</name>
</gene>
<dbReference type="EMBL" id="CAJOBC010002517">
    <property type="protein sequence ID" value="CAF3737021.1"/>
    <property type="molecule type" value="Genomic_DNA"/>
</dbReference>
<proteinExistence type="predicted"/>
<dbReference type="OrthoDB" id="6159421at2759"/>
<dbReference type="Proteomes" id="UP000677228">
    <property type="component" value="Unassembled WGS sequence"/>
</dbReference>
<dbReference type="EMBL" id="CAJNOQ010002517">
    <property type="protein sequence ID" value="CAF0962624.1"/>
    <property type="molecule type" value="Genomic_DNA"/>
</dbReference>
<organism evidence="2 5">
    <name type="scientific">Didymodactylos carnosus</name>
    <dbReference type="NCBI Taxonomy" id="1234261"/>
    <lineage>
        <taxon>Eukaryota</taxon>
        <taxon>Metazoa</taxon>
        <taxon>Spiralia</taxon>
        <taxon>Gnathifera</taxon>
        <taxon>Rotifera</taxon>
        <taxon>Eurotatoria</taxon>
        <taxon>Bdelloidea</taxon>
        <taxon>Philodinida</taxon>
        <taxon>Philodinidae</taxon>
        <taxon>Didymodactylos</taxon>
    </lineage>
</organism>
<evidence type="ECO:0000313" key="1">
    <source>
        <dbReference type="EMBL" id="CAF0853454.1"/>
    </source>
</evidence>
<dbReference type="Proteomes" id="UP000682733">
    <property type="component" value="Unassembled WGS sequence"/>
</dbReference>
<evidence type="ECO:0000313" key="3">
    <source>
        <dbReference type="EMBL" id="CAF3638613.1"/>
    </source>
</evidence>
<evidence type="ECO:0000313" key="2">
    <source>
        <dbReference type="EMBL" id="CAF0962624.1"/>
    </source>
</evidence>
<sequence>MVSRPMFECKHAQKIKDAFESKSLTSGSTSDPGTTAASFVTVSNNSEQILTHDEKICRSESLWLLETTRHEYNYNLNDNMSELYPGNVSDSNIARDFTMISRKLSYVISHSIGQYFTGQLVKHVKNAQGYTPIFDETVIVGMKKQLDLHQKKAMP</sequence>